<dbReference type="NCBIfam" id="NF010030">
    <property type="entry name" value="PRK13505.1"/>
    <property type="match status" value="1"/>
</dbReference>
<dbReference type="RefSeq" id="WP_164613953.1">
    <property type="nucleotide sequence ID" value="NZ_JAAIKE010000006.1"/>
</dbReference>
<evidence type="ECO:0000313" key="10">
    <source>
        <dbReference type="Proteomes" id="UP000481421"/>
    </source>
</evidence>
<comment type="caution">
    <text evidence="9">The sequence shown here is derived from an EMBL/GenBank/DDBJ whole genome shotgun (WGS) entry which is preliminary data.</text>
</comment>
<dbReference type="GO" id="GO:0005524">
    <property type="term" value="F:ATP binding"/>
    <property type="evidence" value="ECO:0007669"/>
    <property type="project" value="UniProtKB-UniRule"/>
</dbReference>
<evidence type="ECO:0000256" key="7">
    <source>
        <dbReference type="ARBA" id="ARBA00061363"/>
    </source>
</evidence>
<name>A0A6B3RNY2_9RHOB</name>
<dbReference type="CDD" id="cd00477">
    <property type="entry name" value="FTHFS"/>
    <property type="match status" value="1"/>
</dbReference>
<dbReference type="SUPFAM" id="SSF52540">
    <property type="entry name" value="P-loop containing nucleoside triphosphate hydrolases"/>
    <property type="match status" value="1"/>
</dbReference>
<evidence type="ECO:0000256" key="3">
    <source>
        <dbReference type="ARBA" id="ARBA00022598"/>
    </source>
</evidence>
<evidence type="ECO:0000256" key="5">
    <source>
        <dbReference type="ARBA" id="ARBA00022840"/>
    </source>
</evidence>
<protein>
    <recommendedName>
        <fullName evidence="8">Formate--tetrahydrofolate ligase</fullName>
        <ecNumber evidence="8">6.3.4.3</ecNumber>
    </recommendedName>
    <alternativeName>
        <fullName evidence="8">Formyltetrahydrofolate synthetase</fullName>
        <shortName evidence="8">FHS</shortName>
        <shortName evidence="8">FTHFS</shortName>
    </alternativeName>
</protein>
<dbReference type="EMBL" id="JAAIKE010000006">
    <property type="protein sequence ID" value="NEX47834.1"/>
    <property type="molecule type" value="Genomic_DNA"/>
</dbReference>
<dbReference type="PROSITE" id="PS00722">
    <property type="entry name" value="FTHFS_2"/>
    <property type="match status" value="1"/>
</dbReference>
<reference evidence="9 10" key="1">
    <citation type="submission" date="2020-02" db="EMBL/GenBank/DDBJ databases">
        <title>Rhodobacter algicola sp. nov., isolated from microalga culture.</title>
        <authorList>
            <person name="Park C.-Y."/>
        </authorList>
    </citation>
    <scope>NUCLEOTIDE SEQUENCE [LARGE SCALE GENOMIC DNA]</scope>
    <source>
        <strain evidence="9 10">ETT8</strain>
    </source>
</reference>
<dbReference type="Gene3D" id="3.10.410.10">
    <property type="entry name" value="Formyltetrahydrofolate synthetase, domain 3"/>
    <property type="match status" value="1"/>
</dbReference>
<dbReference type="Proteomes" id="UP000481421">
    <property type="component" value="Unassembled WGS sequence"/>
</dbReference>
<comment type="similarity">
    <text evidence="7 8">Belongs to the formate--tetrahydrofolate ligase family.</text>
</comment>
<dbReference type="EC" id="6.3.4.3" evidence="8"/>
<dbReference type="GO" id="GO:0004329">
    <property type="term" value="F:formate-tetrahydrofolate ligase activity"/>
    <property type="evidence" value="ECO:0007669"/>
    <property type="project" value="UniProtKB-UniRule"/>
</dbReference>
<evidence type="ECO:0000256" key="1">
    <source>
        <dbReference type="ARBA" id="ARBA00004777"/>
    </source>
</evidence>
<dbReference type="HAMAP" id="MF_01543">
    <property type="entry name" value="FTHFS"/>
    <property type="match status" value="1"/>
</dbReference>
<proteinExistence type="inferred from homology"/>
<evidence type="ECO:0000313" key="9">
    <source>
        <dbReference type="EMBL" id="NEX47834.1"/>
    </source>
</evidence>
<evidence type="ECO:0000256" key="8">
    <source>
        <dbReference type="HAMAP-Rule" id="MF_01543"/>
    </source>
</evidence>
<dbReference type="InterPro" id="IPR027417">
    <property type="entry name" value="P-loop_NTPase"/>
</dbReference>
<evidence type="ECO:0000256" key="4">
    <source>
        <dbReference type="ARBA" id="ARBA00022741"/>
    </source>
</evidence>
<keyword evidence="3 8" id="KW-0436">Ligase</keyword>
<dbReference type="UniPathway" id="UPA00193"/>
<keyword evidence="10" id="KW-1185">Reference proteome</keyword>
<keyword evidence="5 8" id="KW-0067">ATP-binding</keyword>
<dbReference type="AlphaFoldDB" id="A0A6B3RNY2"/>
<dbReference type="FunFam" id="3.30.1510.10:FF:000001">
    <property type="entry name" value="Formate--tetrahydrofolate ligase"/>
    <property type="match status" value="1"/>
</dbReference>
<dbReference type="GO" id="GO:0035999">
    <property type="term" value="P:tetrahydrofolate interconversion"/>
    <property type="evidence" value="ECO:0007669"/>
    <property type="project" value="UniProtKB-UniRule"/>
</dbReference>
<dbReference type="Gene3D" id="3.40.50.300">
    <property type="entry name" value="P-loop containing nucleotide triphosphate hydrolases"/>
    <property type="match status" value="1"/>
</dbReference>
<gene>
    <name evidence="8" type="primary">fhs</name>
    <name evidence="9" type="ORF">G3572_16615</name>
</gene>
<dbReference type="Gene3D" id="3.30.1510.10">
    <property type="entry name" value="Domain 2, N(10)-formyltetrahydrofolate synthetase"/>
    <property type="match status" value="1"/>
</dbReference>
<accession>A0A6B3RNY2</accession>
<dbReference type="InterPro" id="IPR020628">
    <property type="entry name" value="Formate_THF_ligase_CS"/>
</dbReference>
<feature type="binding site" evidence="8">
    <location>
        <begin position="67"/>
        <end position="74"/>
    </location>
    <ligand>
        <name>ATP</name>
        <dbReference type="ChEBI" id="CHEBI:30616"/>
    </ligand>
</feature>
<comment type="catalytic activity">
    <reaction evidence="6 8">
        <text>(6S)-5,6,7,8-tetrahydrofolate + formate + ATP = (6R)-10-formyltetrahydrofolate + ADP + phosphate</text>
        <dbReference type="Rhea" id="RHEA:20221"/>
        <dbReference type="ChEBI" id="CHEBI:15740"/>
        <dbReference type="ChEBI" id="CHEBI:30616"/>
        <dbReference type="ChEBI" id="CHEBI:43474"/>
        <dbReference type="ChEBI" id="CHEBI:57453"/>
        <dbReference type="ChEBI" id="CHEBI:195366"/>
        <dbReference type="ChEBI" id="CHEBI:456216"/>
        <dbReference type="EC" id="6.3.4.3"/>
    </reaction>
</comment>
<comment type="pathway">
    <text evidence="1 8">One-carbon metabolism; tetrahydrofolate interconversion.</text>
</comment>
<dbReference type="InterPro" id="IPR000559">
    <property type="entry name" value="Formate_THF_ligase"/>
</dbReference>
<dbReference type="Pfam" id="PF01268">
    <property type="entry name" value="FTHFS"/>
    <property type="match status" value="1"/>
</dbReference>
<evidence type="ECO:0000256" key="2">
    <source>
        <dbReference type="ARBA" id="ARBA00022563"/>
    </source>
</evidence>
<keyword evidence="2 8" id="KW-0554">One-carbon metabolism</keyword>
<organism evidence="9 10">
    <name type="scientific">Pseudotabrizicola algicola</name>
    <dbReference type="NCBI Taxonomy" id="2709381"/>
    <lineage>
        <taxon>Bacteria</taxon>
        <taxon>Pseudomonadati</taxon>
        <taxon>Pseudomonadota</taxon>
        <taxon>Alphaproteobacteria</taxon>
        <taxon>Rhodobacterales</taxon>
        <taxon>Paracoccaceae</taxon>
        <taxon>Pseudotabrizicola</taxon>
    </lineage>
</organism>
<sequence>MAFASDIEIARAARKLPIQAIGAKLGIPEAALLPYGHDKAKVGQPFIAGLKDRPDGKLILVTAINPTPAGEGKTTTTVGLGDGLNRIGKRAVVCIREASLGPNFGMKGGAAGGGMAQVVPMEEMNLHFTGDFHAITSAHNLLAAMIDNHIYWGNTLDIDARRVVWRRVMDMNDRALRDVVVNLGGVANGFPRQTGFDITVASEVMAILCLARDLDDLQERLGNIVVAYTRAKTPVTARDIKADGAMTVLLKDAMQPNLVQTLENNPAFVHGGPFANIAHGCNSVIATTTALKLGEYVVTEAGFGADLGAEKFFDIKCRKAGLRPAAAVIVATVRAMKMNGGVAKADLGTENVAAVQAGCPNLGRHITNVKGFGVPVVVAINHFTTDTEAEIQAVKDYVAAQGAEAVLCKHWAQGSAGIEDLARKVVALAESGVADFAPLYPDAMPLLAKIETIAKRIYHAEAVVADKAVVDQLKAWEAAGHGHLPVCIAKTQYSFTTDPTVRGAPTGHSIPVREVRLSAGAGFVVAICGEIMTMPGLPRVPSAEVIRLNADGDVEGLF</sequence>
<keyword evidence="4 8" id="KW-0547">Nucleotide-binding</keyword>
<evidence type="ECO:0000256" key="6">
    <source>
        <dbReference type="ARBA" id="ARBA00049033"/>
    </source>
</evidence>